<evidence type="ECO:0000259" key="4">
    <source>
        <dbReference type="Pfam" id="PF07992"/>
    </source>
</evidence>
<evidence type="ECO:0000256" key="2">
    <source>
        <dbReference type="SAM" id="MobiDB-lite"/>
    </source>
</evidence>
<evidence type="ECO:0000259" key="3">
    <source>
        <dbReference type="Pfam" id="PF04324"/>
    </source>
</evidence>
<dbReference type="InterPro" id="IPR007419">
    <property type="entry name" value="BFD-like_2Fe2S-bd_dom"/>
</dbReference>
<accession>A0A9W7NJT6</accession>
<feature type="compositionally biased region" description="Basic residues" evidence="2">
    <location>
        <begin position="1"/>
        <end position="11"/>
    </location>
</feature>
<protein>
    <submittedName>
        <fullName evidence="5">FAD-dependent oxidoreductase</fullName>
    </submittedName>
</protein>
<dbReference type="PIRSF" id="PIRSF037495">
    <property type="entry name" value="Opine_OX_OoxA/HcnB"/>
    <property type="match status" value="1"/>
</dbReference>
<dbReference type="Gene3D" id="3.50.50.60">
    <property type="entry name" value="FAD/NAD(P)-binding domain"/>
    <property type="match status" value="3"/>
</dbReference>
<dbReference type="InterPro" id="IPR051691">
    <property type="entry name" value="Metab_Enz_Cyan_OpOx_G3PDH"/>
</dbReference>
<dbReference type="Pfam" id="PF04324">
    <property type="entry name" value="Fer2_BFD"/>
    <property type="match status" value="1"/>
</dbReference>
<dbReference type="InterPro" id="IPR023753">
    <property type="entry name" value="FAD/NAD-binding_dom"/>
</dbReference>
<keyword evidence="1" id="KW-0560">Oxidoreductase</keyword>
<proteinExistence type="predicted"/>
<reference evidence="5 6" key="1">
    <citation type="submission" date="2018-07" db="EMBL/GenBank/DDBJ databases">
        <title>Genome sequence of Azospirillum sp. ATCC 49961.</title>
        <authorList>
            <person name="Sant'Anna F.H."/>
            <person name="Baldani J.I."/>
            <person name="Zilli J.E."/>
            <person name="Reis V.M."/>
            <person name="Hartmann A."/>
            <person name="Cruz L."/>
            <person name="de Souza E.M."/>
            <person name="de Oliveira Pedrosa F."/>
            <person name="Passaglia L.M.P."/>
        </authorList>
    </citation>
    <scope>NUCLEOTIDE SEQUENCE [LARGE SCALE GENOMIC DNA]</scope>
    <source>
        <strain evidence="5 6">ATCC 49961</strain>
    </source>
</reference>
<feature type="domain" description="FAD/NAD(P)-binding" evidence="4">
    <location>
        <begin position="30"/>
        <end position="337"/>
    </location>
</feature>
<comment type="caution">
    <text evidence="5">The sequence shown here is derived from an EMBL/GenBank/DDBJ whole genome shotgun (WGS) entry which is preliminary data.</text>
</comment>
<feature type="region of interest" description="Disordered" evidence="2">
    <location>
        <begin position="1"/>
        <end position="25"/>
    </location>
</feature>
<keyword evidence="6" id="KW-1185">Reference proteome</keyword>
<dbReference type="Pfam" id="PF07992">
    <property type="entry name" value="Pyr_redox_2"/>
    <property type="match status" value="1"/>
</dbReference>
<gene>
    <name evidence="5" type="ORF">DS843_12355</name>
</gene>
<dbReference type="PANTHER" id="PTHR42949:SF3">
    <property type="entry name" value="ANAEROBIC GLYCEROL-3-PHOSPHATE DEHYDROGENASE SUBUNIT B"/>
    <property type="match status" value="1"/>
</dbReference>
<organism evidence="5 6">
    <name type="scientific">Roseomonas genomospecies 6</name>
    <dbReference type="NCBI Taxonomy" id="214106"/>
    <lineage>
        <taxon>Bacteria</taxon>
        <taxon>Pseudomonadati</taxon>
        <taxon>Pseudomonadota</taxon>
        <taxon>Alphaproteobacteria</taxon>
        <taxon>Acetobacterales</taxon>
        <taxon>Roseomonadaceae</taxon>
        <taxon>Roseomonas</taxon>
    </lineage>
</organism>
<dbReference type="EMBL" id="QOKW01000008">
    <property type="protein sequence ID" value="KAA0680769.1"/>
    <property type="molecule type" value="Genomic_DNA"/>
</dbReference>
<dbReference type="InterPro" id="IPR041854">
    <property type="entry name" value="BFD-like_2Fe2S-bd_dom_sf"/>
</dbReference>
<sequence length="494" mass="52572">MPGARRPRHGRGNPERQAGDRAVTTQTKRYDLAVIGGGPAGLAAATLAARRGLSTVLLDEQGAPGGQIYRAVTRTPVRNPSVLGTDYWHGLDLVGPFRDSGAEYRPGATVWSVSRSLDIGLSRDSKADILPARHIILATGALERPFPIPGWTLPGVMGAGAAQILLKTSGLVASGNVVLAGTGPLLWLLAWQYLRAGARIDTILDTTPRENWRQALPHMGTFARSGYVGKGLKLLLEVRRKVNVIGNVTALRADGDGRVQSVLYRQGDGAERRIPADTLLLHHGVIPNINLANATGCAQSWDETQRCWIPDVDAWGATSVEGVSVAGDGAGIGGALAAEHRGRLAALDALHRLGRIDRKTRDADAGPHRAALDRAERGRVFLDTLYGPSKAFRVPENDTIVCRCEEVTAGQVREAVTLGVSGPNQTKSFLRCGMGPCQGRLCGPTVVEVIADARGVSPAEVGYYRLRPPVKPITLAELASLPKSEDEVAAVMHH</sequence>
<dbReference type="PRINTS" id="PR00368">
    <property type="entry name" value="FADPNR"/>
</dbReference>
<dbReference type="GO" id="GO:0016491">
    <property type="term" value="F:oxidoreductase activity"/>
    <property type="evidence" value="ECO:0007669"/>
    <property type="project" value="UniProtKB-KW"/>
</dbReference>
<feature type="domain" description="BFD-like [2Fe-2S]-binding" evidence="3">
    <location>
        <begin position="400"/>
        <end position="451"/>
    </location>
</feature>
<dbReference type="OrthoDB" id="9801699at2"/>
<evidence type="ECO:0000256" key="1">
    <source>
        <dbReference type="ARBA" id="ARBA00023002"/>
    </source>
</evidence>
<evidence type="ECO:0000313" key="5">
    <source>
        <dbReference type="EMBL" id="KAA0680769.1"/>
    </source>
</evidence>
<dbReference type="CDD" id="cd19946">
    <property type="entry name" value="GlpA-like_Fer2_BFD-like"/>
    <property type="match status" value="1"/>
</dbReference>
<name>A0A9W7NJT6_9PROT</name>
<dbReference type="InterPro" id="IPR017224">
    <property type="entry name" value="Opine_Oxase_asu/HCN_bsu"/>
</dbReference>
<evidence type="ECO:0000313" key="6">
    <source>
        <dbReference type="Proteomes" id="UP000480854"/>
    </source>
</evidence>
<dbReference type="SUPFAM" id="SSF51905">
    <property type="entry name" value="FAD/NAD(P)-binding domain"/>
    <property type="match status" value="1"/>
</dbReference>
<dbReference type="PANTHER" id="PTHR42949">
    <property type="entry name" value="ANAEROBIC GLYCEROL-3-PHOSPHATE DEHYDROGENASE SUBUNIT B"/>
    <property type="match status" value="1"/>
</dbReference>
<dbReference type="AlphaFoldDB" id="A0A9W7NJT6"/>
<dbReference type="Proteomes" id="UP000480854">
    <property type="component" value="Unassembled WGS sequence"/>
</dbReference>
<dbReference type="PRINTS" id="PR00469">
    <property type="entry name" value="PNDRDTASEII"/>
</dbReference>
<dbReference type="InterPro" id="IPR036188">
    <property type="entry name" value="FAD/NAD-bd_sf"/>
</dbReference>
<dbReference type="Gene3D" id="1.10.10.1100">
    <property type="entry name" value="BFD-like [2Fe-2S]-binding domain"/>
    <property type="match status" value="1"/>
</dbReference>